<name>A0A1M5RBK7_9GAMM</name>
<dbReference type="CDD" id="cd02953">
    <property type="entry name" value="DsbDgamma"/>
    <property type="match status" value="1"/>
</dbReference>
<dbReference type="InterPro" id="IPR036249">
    <property type="entry name" value="Thioredoxin-like_sf"/>
</dbReference>
<dbReference type="Pfam" id="PF02683">
    <property type="entry name" value="DsbD_TM"/>
    <property type="match status" value="1"/>
</dbReference>
<feature type="transmembrane region" description="Helical" evidence="6">
    <location>
        <begin position="295"/>
        <end position="320"/>
    </location>
</feature>
<feature type="transmembrane region" description="Helical" evidence="6">
    <location>
        <begin position="521"/>
        <end position="538"/>
    </location>
</feature>
<evidence type="ECO:0000256" key="7">
    <source>
        <dbReference type="SAM" id="SignalP"/>
    </source>
</evidence>
<dbReference type="PANTHER" id="PTHR32234">
    <property type="entry name" value="THIOL:DISULFIDE INTERCHANGE PROTEIN DSBD"/>
    <property type="match status" value="1"/>
</dbReference>
<feature type="domain" description="Cytochrome C biogenesis protein transmembrane" evidence="8">
    <location>
        <begin position="295"/>
        <end position="509"/>
    </location>
</feature>
<dbReference type="STRING" id="490188.SAMN04488068_3015"/>
<evidence type="ECO:0000256" key="3">
    <source>
        <dbReference type="ARBA" id="ARBA00022748"/>
    </source>
</evidence>
<keyword evidence="11" id="KW-1185">Reference proteome</keyword>
<dbReference type="GO" id="GO:0016020">
    <property type="term" value="C:membrane"/>
    <property type="evidence" value="ECO:0007669"/>
    <property type="project" value="UniProtKB-SubCell"/>
</dbReference>
<comment type="subcellular location">
    <subcellularLocation>
        <location evidence="1">Membrane</location>
        <topology evidence="1">Multi-pass membrane protein</topology>
    </subcellularLocation>
</comment>
<keyword evidence="3" id="KW-0201">Cytochrome c-type biogenesis</keyword>
<dbReference type="InterPro" id="IPR028250">
    <property type="entry name" value="DsbDN"/>
</dbReference>
<feature type="chain" id="PRO_5013155427" evidence="7">
    <location>
        <begin position="26"/>
        <end position="691"/>
    </location>
</feature>
<evidence type="ECO:0000313" key="11">
    <source>
        <dbReference type="Proteomes" id="UP000199758"/>
    </source>
</evidence>
<evidence type="ECO:0000256" key="6">
    <source>
        <dbReference type="SAM" id="Phobius"/>
    </source>
</evidence>
<keyword evidence="4 6" id="KW-1133">Transmembrane helix</keyword>
<keyword evidence="5 6" id="KW-0472">Membrane</keyword>
<sequence>MSLPRFAPALWFGMLLGLVSPASSAAVVQAEHVEVELLAENTTLVPGAQTLALRIKPEDGWHVYWRNPGDSGLPTQLSWTGLPEGAQAGDLQWPFPEEHSLGELTNYGYGHDTLLPLQLTLSDAAPQAPLQAKASWLVCADICIPGKAELTLDLPFSREPAQADAANAAAFAAARAALPVPAPFPARFQTDATEFRLAAGPLPGSSDTVRFFPYAGDVLAHAGSRRQAFDGRELRLARPLSSYFVQAPERVDGVLVVGDDGDARAYEIQANPGEVAAVAATPLGTTAPSEAAPGFWLVLLLAFGGGLILNLMPCVFPVLSLKALSVMKVQDQAAAEHRRHALAYTAGVALSFVGAAAVLIGLRAGGAALGWGFQLQSPLFVGLLVYVMLALGLSLSGVVHFGMSWMGAGQSLASRPGLSGSFFTGVLAVVVASPCTAPFMGTALGYALTQPAIVSLTVFLALALGLASPFLLIGFVPRLAAVLPKPGLWMETLKQVLAFPLYLTAVWLLWVLGGLTDRNGMGLALVGSVLLAFALWLLGRGPRWFGKLLVLAALAGAVAVLFHPLLRAPAAGGPVSAAPVGSEVYSDARLAELIAQKRTVFVDFTADWCLTCKVNERVALRSQKVIDAFAQHQVVSMVADWTRADPAITATLARYQRSGVPLYLVSVNGEEPRVLPQVLTPDLVVDAVGGR</sequence>
<evidence type="ECO:0000313" key="10">
    <source>
        <dbReference type="EMBL" id="SHH23734.1"/>
    </source>
</evidence>
<reference evidence="10 11" key="1">
    <citation type="submission" date="2016-11" db="EMBL/GenBank/DDBJ databases">
        <authorList>
            <person name="Jaros S."/>
            <person name="Januszkiewicz K."/>
            <person name="Wedrychowicz H."/>
        </authorList>
    </citation>
    <scope>NUCLEOTIDE SEQUENCE [LARGE SCALE GENOMIC DNA]</scope>
    <source>
        <strain evidence="10 11">CGMCC 1.7049</strain>
    </source>
</reference>
<feature type="transmembrane region" description="Helical" evidence="6">
    <location>
        <begin position="341"/>
        <end position="360"/>
    </location>
</feature>
<feature type="transmembrane region" description="Helical" evidence="6">
    <location>
        <begin position="496"/>
        <end position="515"/>
    </location>
</feature>
<feature type="transmembrane region" description="Helical" evidence="6">
    <location>
        <begin position="380"/>
        <end position="401"/>
    </location>
</feature>
<dbReference type="Pfam" id="PF11412">
    <property type="entry name" value="DsbD_N"/>
    <property type="match status" value="1"/>
</dbReference>
<evidence type="ECO:0000256" key="4">
    <source>
        <dbReference type="ARBA" id="ARBA00022989"/>
    </source>
</evidence>
<feature type="signal peptide" evidence="7">
    <location>
        <begin position="1"/>
        <end position="25"/>
    </location>
</feature>
<dbReference type="SUPFAM" id="SSF52833">
    <property type="entry name" value="Thioredoxin-like"/>
    <property type="match status" value="1"/>
</dbReference>
<feature type="transmembrane region" description="Helical" evidence="6">
    <location>
        <begin position="545"/>
        <end position="566"/>
    </location>
</feature>
<dbReference type="InterPro" id="IPR003834">
    <property type="entry name" value="Cyt_c_assmbl_TM_dom"/>
</dbReference>
<evidence type="ECO:0000259" key="9">
    <source>
        <dbReference type="Pfam" id="PF11412"/>
    </source>
</evidence>
<dbReference type="Pfam" id="PF13899">
    <property type="entry name" value="Thioredoxin_7"/>
    <property type="match status" value="1"/>
</dbReference>
<organism evidence="10 11">
    <name type="scientific">Hydrocarboniphaga daqingensis</name>
    <dbReference type="NCBI Taxonomy" id="490188"/>
    <lineage>
        <taxon>Bacteria</taxon>
        <taxon>Pseudomonadati</taxon>
        <taxon>Pseudomonadota</taxon>
        <taxon>Gammaproteobacteria</taxon>
        <taxon>Nevskiales</taxon>
        <taxon>Nevskiaceae</taxon>
        <taxon>Hydrocarboniphaga</taxon>
    </lineage>
</organism>
<accession>A0A1M5RBK7</accession>
<dbReference type="RefSeq" id="WP_245793299.1">
    <property type="nucleotide sequence ID" value="NZ_FQWZ01000007.1"/>
</dbReference>
<keyword evidence="2 6" id="KW-0812">Transmembrane</keyword>
<dbReference type="EMBL" id="FQWZ01000007">
    <property type="protein sequence ID" value="SHH23734.1"/>
    <property type="molecule type" value="Genomic_DNA"/>
</dbReference>
<dbReference type="AlphaFoldDB" id="A0A1M5RBK7"/>
<proteinExistence type="predicted"/>
<gene>
    <name evidence="10" type="ORF">SAMN04488068_3015</name>
</gene>
<dbReference type="Gene3D" id="3.40.30.10">
    <property type="entry name" value="Glutaredoxin"/>
    <property type="match status" value="1"/>
</dbReference>
<feature type="transmembrane region" description="Helical" evidence="6">
    <location>
        <begin position="422"/>
        <end position="446"/>
    </location>
</feature>
<feature type="domain" description="Thiol:disulfide interchange protein DsbD N-terminal" evidence="9">
    <location>
        <begin position="37"/>
        <end position="152"/>
    </location>
</feature>
<dbReference type="GO" id="GO:0045454">
    <property type="term" value="P:cell redox homeostasis"/>
    <property type="evidence" value="ECO:0007669"/>
    <property type="project" value="TreeGrafter"/>
</dbReference>
<evidence type="ECO:0000256" key="1">
    <source>
        <dbReference type="ARBA" id="ARBA00004141"/>
    </source>
</evidence>
<dbReference type="GO" id="GO:0017004">
    <property type="term" value="P:cytochrome complex assembly"/>
    <property type="evidence" value="ECO:0007669"/>
    <property type="project" value="UniProtKB-KW"/>
</dbReference>
<dbReference type="GO" id="GO:0015035">
    <property type="term" value="F:protein-disulfide reductase activity"/>
    <property type="evidence" value="ECO:0007669"/>
    <property type="project" value="TreeGrafter"/>
</dbReference>
<evidence type="ECO:0000256" key="2">
    <source>
        <dbReference type="ARBA" id="ARBA00022692"/>
    </source>
</evidence>
<dbReference type="Proteomes" id="UP000199758">
    <property type="component" value="Unassembled WGS sequence"/>
</dbReference>
<dbReference type="PANTHER" id="PTHR32234:SF3">
    <property type="entry name" value="SUPPRESSION OF COPPER SENSITIVITY PROTEIN"/>
    <property type="match status" value="1"/>
</dbReference>
<feature type="transmembrane region" description="Helical" evidence="6">
    <location>
        <begin position="452"/>
        <end position="476"/>
    </location>
</feature>
<evidence type="ECO:0000256" key="5">
    <source>
        <dbReference type="ARBA" id="ARBA00023136"/>
    </source>
</evidence>
<protein>
    <submittedName>
        <fullName evidence="10">Thiol:disulfide interchange protein DsbD</fullName>
    </submittedName>
</protein>
<dbReference type="InterPro" id="IPR035671">
    <property type="entry name" value="DsbD_gamma"/>
</dbReference>
<evidence type="ECO:0000259" key="8">
    <source>
        <dbReference type="Pfam" id="PF02683"/>
    </source>
</evidence>
<keyword evidence="7" id="KW-0732">Signal</keyword>